<evidence type="ECO:0000313" key="3">
    <source>
        <dbReference type="Proteomes" id="UP001497382"/>
    </source>
</evidence>
<dbReference type="Proteomes" id="UP001497382">
    <property type="component" value="Unassembled WGS sequence"/>
</dbReference>
<dbReference type="AlphaFoldDB" id="A0AAV2AKM8"/>
<feature type="region of interest" description="Disordered" evidence="1">
    <location>
        <begin position="15"/>
        <end position="34"/>
    </location>
</feature>
<gene>
    <name evidence="2" type="ORF">LARSCL_LOCUS13186</name>
</gene>
<proteinExistence type="predicted"/>
<keyword evidence="3" id="KW-1185">Reference proteome</keyword>
<protein>
    <submittedName>
        <fullName evidence="2">Uncharacterized protein</fullName>
    </submittedName>
</protein>
<name>A0AAV2AKM8_9ARAC</name>
<comment type="caution">
    <text evidence="2">The sequence shown here is derived from an EMBL/GenBank/DDBJ whole genome shotgun (WGS) entry which is preliminary data.</text>
</comment>
<reference evidence="2 3" key="1">
    <citation type="submission" date="2024-04" db="EMBL/GenBank/DDBJ databases">
        <authorList>
            <person name="Rising A."/>
            <person name="Reimegard J."/>
            <person name="Sonavane S."/>
            <person name="Akerstrom W."/>
            <person name="Nylinder S."/>
            <person name="Hedman E."/>
            <person name="Kallberg Y."/>
        </authorList>
    </citation>
    <scope>NUCLEOTIDE SEQUENCE [LARGE SCALE GENOMIC DNA]</scope>
</reference>
<dbReference type="EMBL" id="CAXIEN010000179">
    <property type="protein sequence ID" value="CAL1284503.1"/>
    <property type="molecule type" value="Genomic_DNA"/>
</dbReference>
<evidence type="ECO:0000256" key="1">
    <source>
        <dbReference type="SAM" id="MobiDB-lite"/>
    </source>
</evidence>
<sequence>MILERKCLYSNSRRIPNFARPGKRESREQTSSLQ</sequence>
<organism evidence="2 3">
    <name type="scientific">Larinioides sclopetarius</name>
    <dbReference type="NCBI Taxonomy" id="280406"/>
    <lineage>
        <taxon>Eukaryota</taxon>
        <taxon>Metazoa</taxon>
        <taxon>Ecdysozoa</taxon>
        <taxon>Arthropoda</taxon>
        <taxon>Chelicerata</taxon>
        <taxon>Arachnida</taxon>
        <taxon>Araneae</taxon>
        <taxon>Araneomorphae</taxon>
        <taxon>Entelegynae</taxon>
        <taxon>Araneoidea</taxon>
        <taxon>Araneidae</taxon>
        <taxon>Larinioides</taxon>
    </lineage>
</organism>
<evidence type="ECO:0000313" key="2">
    <source>
        <dbReference type="EMBL" id="CAL1284503.1"/>
    </source>
</evidence>
<accession>A0AAV2AKM8</accession>